<gene>
    <name evidence="1" type="ORF">niasHT_001898</name>
</gene>
<dbReference type="AlphaFoldDB" id="A0ABD2LSG7"/>
<sequence>MPRRADVLWDSEIVDLRSAFAAVQIFAECALLMQDDLRANHVVELEVQEGEFDVSLAARGFRNFFCLPLYESLQTILSVLDSFKHRVLYDNRKFNETEHLLAWVRQIVEQNNEILRVTREHLTAAAVTSVQSRVVVVQNISSCLLVIGLRGNNFNERFRNFLAFMSSPTHLVHF</sequence>
<evidence type="ECO:0000313" key="1">
    <source>
        <dbReference type="EMBL" id="KAL3118124.1"/>
    </source>
</evidence>
<reference evidence="1 2" key="1">
    <citation type="submission" date="2024-10" db="EMBL/GenBank/DDBJ databases">
        <authorList>
            <person name="Kim D."/>
        </authorList>
    </citation>
    <scope>NUCLEOTIDE SEQUENCE [LARGE SCALE GENOMIC DNA]</scope>
    <source>
        <strain evidence="1">BH-2024</strain>
    </source>
</reference>
<name>A0ABD2LSG7_9BILA</name>
<organism evidence="1 2">
    <name type="scientific">Heterodera trifolii</name>
    <dbReference type="NCBI Taxonomy" id="157864"/>
    <lineage>
        <taxon>Eukaryota</taxon>
        <taxon>Metazoa</taxon>
        <taxon>Ecdysozoa</taxon>
        <taxon>Nematoda</taxon>
        <taxon>Chromadorea</taxon>
        <taxon>Rhabditida</taxon>
        <taxon>Tylenchina</taxon>
        <taxon>Tylenchomorpha</taxon>
        <taxon>Tylenchoidea</taxon>
        <taxon>Heteroderidae</taxon>
        <taxon>Heteroderinae</taxon>
        <taxon>Heterodera</taxon>
    </lineage>
</organism>
<dbReference type="Proteomes" id="UP001620626">
    <property type="component" value="Unassembled WGS sequence"/>
</dbReference>
<keyword evidence="2" id="KW-1185">Reference proteome</keyword>
<accession>A0ABD2LSG7</accession>
<comment type="caution">
    <text evidence="1">The sequence shown here is derived from an EMBL/GenBank/DDBJ whole genome shotgun (WGS) entry which is preliminary data.</text>
</comment>
<proteinExistence type="predicted"/>
<dbReference type="EMBL" id="JBICBT010000293">
    <property type="protein sequence ID" value="KAL3118124.1"/>
    <property type="molecule type" value="Genomic_DNA"/>
</dbReference>
<protein>
    <submittedName>
        <fullName evidence="1">Uncharacterized protein</fullName>
    </submittedName>
</protein>
<evidence type="ECO:0000313" key="2">
    <source>
        <dbReference type="Proteomes" id="UP001620626"/>
    </source>
</evidence>